<gene>
    <name evidence="1" type="ORF">DEO72_LG5g1387</name>
</gene>
<accession>A0A4D6LZR1</accession>
<name>A0A4D6LZR1_VIGUN</name>
<dbReference type="AlphaFoldDB" id="A0A4D6LZR1"/>
<proteinExistence type="predicted"/>
<sequence length="232" mass="25542">MLKQRGRRPEGRLSQQLVLPEGIGINDAIQSVGGRIALVPVPMRPSIAFSIEMESPKDSIKFRERKANKESQSEMILSLRESKIKVGARITLGLGHLPDYLLSQQALARRRQRHKGRLLQNKRCSCSSFSWNKNGVESVSSEPGIAEIGSCSACKLSRLCPRVNCGRLSRGSIPSYLPSGSTQPTWEEEGQPNSGPLCTFAEADQSGILEKGRELLSSKEAVEMKEAGSYRF</sequence>
<keyword evidence="2" id="KW-1185">Reference proteome</keyword>
<evidence type="ECO:0000313" key="2">
    <source>
        <dbReference type="Proteomes" id="UP000501690"/>
    </source>
</evidence>
<protein>
    <submittedName>
        <fullName evidence="1">Uncharacterized protein</fullName>
    </submittedName>
</protein>
<evidence type="ECO:0000313" key="1">
    <source>
        <dbReference type="EMBL" id="QCD93314.1"/>
    </source>
</evidence>
<dbReference type="Proteomes" id="UP000501690">
    <property type="component" value="Linkage Group LG5"/>
</dbReference>
<organism evidence="1 2">
    <name type="scientific">Vigna unguiculata</name>
    <name type="common">Cowpea</name>
    <dbReference type="NCBI Taxonomy" id="3917"/>
    <lineage>
        <taxon>Eukaryota</taxon>
        <taxon>Viridiplantae</taxon>
        <taxon>Streptophyta</taxon>
        <taxon>Embryophyta</taxon>
        <taxon>Tracheophyta</taxon>
        <taxon>Spermatophyta</taxon>
        <taxon>Magnoliopsida</taxon>
        <taxon>eudicotyledons</taxon>
        <taxon>Gunneridae</taxon>
        <taxon>Pentapetalae</taxon>
        <taxon>rosids</taxon>
        <taxon>fabids</taxon>
        <taxon>Fabales</taxon>
        <taxon>Fabaceae</taxon>
        <taxon>Papilionoideae</taxon>
        <taxon>50 kb inversion clade</taxon>
        <taxon>NPAAA clade</taxon>
        <taxon>indigoferoid/millettioid clade</taxon>
        <taxon>Phaseoleae</taxon>
        <taxon>Vigna</taxon>
    </lineage>
</organism>
<dbReference type="EMBL" id="CP039349">
    <property type="protein sequence ID" value="QCD93314.1"/>
    <property type="molecule type" value="Genomic_DNA"/>
</dbReference>
<reference evidence="1 2" key="1">
    <citation type="submission" date="2019-04" db="EMBL/GenBank/DDBJ databases">
        <title>An improved genome assembly and genetic linkage map for asparagus bean, Vigna unguiculata ssp. sesquipedialis.</title>
        <authorList>
            <person name="Xia Q."/>
            <person name="Zhang R."/>
            <person name="Dong Y."/>
        </authorList>
    </citation>
    <scope>NUCLEOTIDE SEQUENCE [LARGE SCALE GENOMIC DNA]</scope>
    <source>
        <tissue evidence="1">Leaf</tissue>
    </source>
</reference>